<feature type="region of interest" description="Disordered" evidence="1">
    <location>
        <begin position="105"/>
        <end position="191"/>
    </location>
</feature>
<dbReference type="RefSeq" id="WP_347325252.1">
    <property type="nucleotide sequence ID" value="NZ_JBCGUH010000005.1"/>
</dbReference>
<evidence type="ECO:0000313" key="2">
    <source>
        <dbReference type="EMBL" id="MFD1887255.1"/>
    </source>
</evidence>
<proteinExistence type="predicted"/>
<evidence type="ECO:0000256" key="1">
    <source>
        <dbReference type="SAM" id="MobiDB-lite"/>
    </source>
</evidence>
<dbReference type="EMBL" id="JBHUEH010000023">
    <property type="protein sequence ID" value="MFD1887255.1"/>
    <property type="molecule type" value="Genomic_DNA"/>
</dbReference>
<dbReference type="Proteomes" id="UP001597233">
    <property type="component" value="Unassembled WGS sequence"/>
</dbReference>
<reference evidence="3" key="1">
    <citation type="journal article" date="2019" name="Int. J. Syst. Evol. Microbiol.">
        <title>The Global Catalogue of Microorganisms (GCM) 10K type strain sequencing project: providing services to taxonomists for standard genome sequencing and annotation.</title>
        <authorList>
            <consortium name="The Broad Institute Genomics Platform"/>
            <consortium name="The Broad Institute Genome Sequencing Center for Infectious Disease"/>
            <person name="Wu L."/>
            <person name="Ma J."/>
        </authorList>
    </citation>
    <scope>NUCLEOTIDE SEQUENCE [LARGE SCALE GENOMIC DNA]</scope>
    <source>
        <strain evidence="3">CCUG 54950</strain>
    </source>
</reference>
<gene>
    <name evidence="2" type="ORF">ACFSC9_17310</name>
</gene>
<organism evidence="2 3">
    <name type="scientific">Paenibacillus wenxiniae</name>
    <dbReference type="NCBI Taxonomy" id="1636843"/>
    <lineage>
        <taxon>Bacteria</taxon>
        <taxon>Bacillati</taxon>
        <taxon>Bacillota</taxon>
        <taxon>Bacilli</taxon>
        <taxon>Bacillales</taxon>
        <taxon>Paenibacillaceae</taxon>
        <taxon>Paenibacillus</taxon>
    </lineage>
</organism>
<protein>
    <recommendedName>
        <fullName evidence="4">Copper amine oxidase-like N-terminal domain-containing protein</fullName>
    </recommendedName>
</protein>
<name>A0ABW4RMI9_9BACL</name>
<evidence type="ECO:0008006" key="4">
    <source>
        <dbReference type="Google" id="ProtNLM"/>
    </source>
</evidence>
<feature type="compositionally biased region" description="Low complexity" evidence="1">
    <location>
        <begin position="105"/>
        <end position="171"/>
    </location>
</feature>
<sequence length="309" mass="32218">MKKTKWLFPMMLAGIVLAGSTGVYAGTKLEQIQAFKNHGIRVELNGQPYTLLNAEGQPLTPITYEGSTYLPIRSIGETMNTSVLYDAVNNKVLIGKAGAATMPAATTATPNTTTKNTAANTTPNSAAATSTNTNSNSSNSNSSSNASSAATKDTTTTTTTPAATSSNTTDTQGQRAPVTATPGPIDTLTEPTAPVYNVSITTGVIQSPYLSADFPFPADAERVSLVEQLAGGKKQLSLVYRTQADLQTIGDAYVAYYTGYNMEFGAKRVSSSGLSIVGIVNDAFGVSIQGNPMSLRPGYNSVSVILAEQ</sequence>
<keyword evidence="3" id="KW-1185">Reference proteome</keyword>
<accession>A0ABW4RMI9</accession>
<evidence type="ECO:0000313" key="3">
    <source>
        <dbReference type="Proteomes" id="UP001597233"/>
    </source>
</evidence>
<comment type="caution">
    <text evidence="2">The sequence shown here is derived from an EMBL/GenBank/DDBJ whole genome shotgun (WGS) entry which is preliminary data.</text>
</comment>